<dbReference type="SUPFAM" id="SSF158997">
    <property type="entry name" value="Trm112p-like"/>
    <property type="match status" value="1"/>
</dbReference>
<organism evidence="5 6">
    <name type="scientific">Candidatus Auribacter fodinae</name>
    <dbReference type="NCBI Taxonomy" id="2093366"/>
    <lineage>
        <taxon>Bacteria</taxon>
        <taxon>Pseudomonadati</taxon>
        <taxon>Candidatus Auribacterota</taxon>
        <taxon>Candidatus Auribacteria</taxon>
        <taxon>Candidatus Auribacterales</taxon>
        <taxon>Candidatus Auribacteraceae</taxon>
        <taxon>Candidatus Auribacter</taxon>
    </lineage>
</organism>
<evidence type="ECO:0000259" key="4">
    <source>
        <dbReference type="Pfam" id="PF08241"/>
    </source>
</evidence>
<dbReference type="PANTHER" id="PTHR43464">
    <property type="entry name" value="METHYLTRANSFERASE"/>
    <property type="match status" value="1"/>
</dbReference>
<dbReference type="Pfam" id="PF03966">
    <property type="entry name" value="Trm112p"/>
    <property type="match status" value="1"/>
</dbReference>
<dbReference type="Pfam" id="PF08241">
    <property type="entry name" value="Methyltransf_11"/>
    <property type="match status" value="1"/>
</dbReference>
<dbReference type="SUPFAM" id="SSF53335">
    <property type="entry name" value="S-adenosyl-L-methionine-dependent methyltransferases"/>
    <property type="match status" value="1"/>
</dbReference>
<dbReference type="EMBL" id="QZJZ01000045">
    <property type="protein sequence ID" value="RJP59644.1"/>
    <property type="molecule type" value="Genomic_DNA"/>
</dbReference>
<evidence type="ECO:0000313" key="5">
    <source>
        <dbReference type="EMBL" id="RJP59644.1"/>
    </source>
</evidence>
<name>A0A3A4R0N7_9BACT</name>
<dbReference type="Proteomes" id="UP000266426">
    <property type="component" value="Unassembled WGS sequence"/>
</dbReference>
<keyword evidence="2 5" id="KW-0808">Transferase</keyword>
<dbReference type="CDD" id="cd02440">
    <property type="entry name" value="AdoMet_MTases"/>
    <property type="match status" value="1"/>
</dbReference>
<dbReference type="InterPro" id="IPR029063">
    <property type="entry name" value="SAM-dependent_MTases_sf"/>
</dbReference>
<feature type="domain" description="Methyltransferase type 11" evidence="4">
    <location>
        <begin position="139"/>
        <end position="234"/>
    </location>
</feature>
<sequence>MNQYYNLMACPLCRGKLTLKTFETEADKVKEGILICEPCNKKFMIVDFIPRMVPVNLYRNNEFQKKHAIQDNELLLSFDQTESLETLQENTDFYFGQEWEYYARLGWEGNTEFTYDESVKNFWSKTLLEKDDVCGKLILDGGCGNGRYSRIAMENGAKGVVSVDIGRNVDVAKSNLHNVGLDVFVVQADLLHLPFSPNVFDLVFTIGVLQHTGAPQEAFQSLVSVLKKSGLIAIRAYQRGNPTLEENDRKIREVTTKFSIEELHEFSKILFDLYNFAEKKNLVYQLKHYINIFSIQHSIFDWYAAPIADKFTYPQIREWFSQAGIKDIRNLEHRNAPEEKRIFSAISIVGEKMV</sequence>
<evidence type="ECO:0000256" key="3">
    <source>
        <dbReference type="ARBA" id="ARBA00022691"/>
    </source>
</evidence>
<evidence type="ECO:0000313" key="6">
    <source>
        <dbReference type="Proteomes" id="UP000266426"/>
    </source>
</evidence>
<evidence type="ECO:0000256" key="1">
    <source>
        <dbReference type="ARBA" id="ARBA00022603"/>
    </source>
</evidence>
<dbReference type="GO" id="GO:0008757">
    <property type="term" value="F:S-adenosylmethionine-dependent methyltransferase activity"/>
    <property type="evidence" value="ECO:0007669"/>
    <property type="project" value="InterPro"/>
</dbReference>
<dbReference type="AlphaFoldDB" id="A0A3A4R0N7"/>
<gene>
    <name evidence="5" type="ORF">C4541_05635</name>
</gene>
<dbReference type="InterPro" id="IPR005651">
    <property type="entry name" value="Trm112-like"/>
</dbReference>
<keyword evidence="3" id="KW-0949">S-adenosyl-L-methionine</keyword>
<protein>
    <submittedName>
        <fullName evidence="5">Methyltransferase domain-containing protein</fullName>
    </submittedName>
</protein>
<comment type="caution">
    <text evidence="5">The sequence shown here is derived from an EMBL/GenBank/DDBJ whole genome shotgun (WGS) entry which is preliminary data.</text>
</comment>
<dbReference type="PANTHER" id="PTHR43464:SF19">
    <property type="entry name" value="UBIQUINONE BIOSYNTHESIS O-METHYLTRANSFERASE, MITOCHONDRIAL"/>
    <property type="match status" value="1"/>
</dbReference>
<keyword evidence="1 5" id="KW-0489">Methyltransferase</keyword>
<dbReference type="InterPro" id="IPR013216">
    <property type="entry name" value="Methyltransf_11"/>
</dbReference>
<evidence type="ECO:0000256" key="2">
    <source>
        <dbReference type="ARBA" id="ARBA00022679"/>
    </source>
</evidence>
<reference evidence="5 6" key="1">
    <citation type="journal article" date="2017" name="ISME J.">
        <title>Energy and carbon metabolisms in a deep terrestrial subsurface fluid microbial community.</title>
        <authorList>
            <person name="Momper L."/>
            <person name="Jungbluth S.P."/>
            <person name="Lee M.D."/>
            <person name="Amend J.P."/>
        </authorList>
    </citation>
    <scope>NUCLEOTIDE SEQUENCE [LARGE SCALE GENOMIC DNA]</scope>
    <source>
        <strain evidence="5">SURF_26</strain>
    </source>
</reference>
<accession>A0A3A4R0N7</accession>
<dbReference type="Gene3D" id="2.20.25.10">
    <property type="match status" value="1"/>
</dbReference>
<dbReference type="Gene3D" id="3.40.50.150">
    <property type="entry name" value="Vaccinia Virus protein VP39"/>
    <property type="match status" value="1"/>
</dbReference>
<dbReference type="GO" id="GO:0032259">
    <property type="term" value="P:methylation"/>
    <property type="evidence" value="ECO:0007669"/>
    <property type="project" value="UniProtKB-KW"/>
</dbReference>
<proteinExistence type="predicted"/>